<dbReference type="HOGENOM" id="CLU_000288_125_4_1"/>
<evidence type="ECO:0008006" key="5">
    <source>
        <dbReference type="Google" id="ProtNLM"/>
    </source>
</evidence>
<gene>
    <name evidence="3" type="ORF">A1O3_05996</name>
</gene>
<dbReference type="InterPro" id="IPR002182">
    <property type="entry name" value="NB-ARC"/>
</dbReference>
<evidence type="ECO:0000259" key="1">
    <source>
        <dbReference type="Pfam" id="PF00931"/>
    </source>
</evidence>
<reference evidence="3 4" key="1">
    <citation type="submission" date="2013-03" db="EMBL/GenBank/DDBJ databases">
        <title>The Genome Sequence of Capronia epimyces CBS 606.96.</title>
        <authorList>
            <consortium name="The Broad Institute Genomics Platform"/>
            <person name="Cuomo C."/>
            <person name="de Hoog S."/>
            <person name="Gorbushina A."/>
            <person name="Walker B."/>
            <person name="Young S.K."/>
            <person name="Zeng Q."/>
            <person name="Gargeya S."/>
            <person name="Fitzgerald M."/>
            <person name="Haas B."/>
            <person name="Abouelleil A."/>
            <person name="Allen A.W."/>
            <person name="Alvarado L."/>
            <person name="Arachchi H.M."/>
            <person name="Berlin A.M."/>
            <person name="Chapman S.B."/>
            <person name="Gainer-Dewar J."/>
            <person name="Goldberg J."/>
            <person name="Griggs A."/>
            <person name="Gujja S."/>
            <person name="Hansen M."/>
            <person name="Howarth C."/>
            <person name="Imamovic A."/>
            <person name="Ireland A."/>
            <person name="Larimer J."/>
            <person name="McCowan C."/>
            <person name="Murphy C."/>
            <person name="Pearson M."/>
            <person name="Poon T.W."/>
            <person name="Priest M."/>
            <person name="Roberts A."/>
            <person name="Saif S."/>
            <person name="Shea T."/>
            <person name="Sisk P."/>
            <person name="Sykes S."/>
            <person name="Wortman J."/>
            <person name="Nusbaum C."/>
            <person name="Birren B."/>
        </authorList>
    </citation>
    <scope>NUCLEOTIDE SEQUENCE [LARGE SCALE GENOMIC DNA]</scope>
    <source>
        <strain evidence="3 4">CBS 606.96</strain>
    </source>
</reference>
<dbReference type="PANTHER" id="PTHR10622">
    <property type="entry name" value="HET DOMAIN-CONTAINING PROTEIN"/>
    <property type="match status" value="1"/>
</dbReference>
<accession>W9XPN2</accession>
<evidence type="ECO:0000313" key="4">
    <source>
        <dbReference type="Proteomes" id="UP000019478"/>
    </source>
</evidence>
<dbReference type="EMBL" id="AMGY01000005">
    <property type="protein sequence ID" value="EXJ82183.1"/>
    <property type="molecule type" value="Genomic_DNA"/>
</dbReference>
<dbReference type="OrthoDB" id="674604at2759"/>
<keyword evidence="4" id="KW-1185">Reference proteome</keyword>
<feature type="domain" description="Heterokaryon incompatibility" evidence="2">
    <location>
        <begin position="25"/>
        <end position="117"/>
    </location>
</feature>
<dbReference type="Pfam" id="PF00931">
    <property type="entry name" value="NB-ARC"/>
    <property type="match status" value="1"/>
</dbReference>
<comment type="caution">
    <text evidence="3">The sequence shown here is derived from an EMBL/GenBank/DDBJ whole genome shotgun (WGS) entry which is preliminary data.</text>
</comment>
<dbReference type="Gene3D" id="1.25.40.10">
    <property type="entry name" value="Tetratricopeptide repeat domain"/>
    <property type="match status" value="1"/>
</dbReference>
<dbReference type="GO" id="GO:0043531">
    <property type="term" value="F:ADP binding"/>
    <property type="evidence" value="ECO:0007669"/>
    <property type="project" value="InterPro"/>
</dbReference>
<dbReference type="SUPFAM" id="SSF52540">
    <property type="entry name" value="P-loop containing nucleoside triphosphate hydrolases"/>
    <property type="match status" value="1"/>
</dbReference>
<dbReference type="eggNOG" id="KOG4231">
    <property type="taxonomic scope" value="Eukaryota"/>
</dbReference>
<dbReference type="PANTHER" id="PTHR10622:SF11">
    <property type="entry name" value="HET-DOMAIN-CONTAINING PROTEIN"/>
    <property type="match status" value="1"/>
</dbReference>
<dbReference type="STRING" id="1182542.W9XPN2"/>
<dbReference type="InterPro" id="IPR011990">
    <property type="entry name" value="TPR-like_helical_dom_sf"/>
</dbReference>
<dbReference type="Pfam" id="PF06985">
    <property type="entry name" value="HET"/>
    <property type="match status" value="1"/>
</dbReference>
<dbReference type="RefSeq" id="XP_007734306.1">
    <property type="nucleotide sequence ID" value="XM_007736116.1"/>
</dbReference>
<dbReference type="InterPro" id="IPR010730">
    <property type="entry name" value="HET"/>
</dbReference>
<dbReference type="Gene3D" id="3.40.50.300">
    <property type="entry name" value="P-loop containing nucleotide triphosphate hydrolases"/>
    <property type="match status" value="1"/>
</dbReference>
<organism evidence="3 4">
    <name type="scientific">Capronia epimyces CBS 606.96</name>
    <dbReference type="NCBI Taxonomy" id="1182542"/>
    <lineage>
        <taxon>Eukaryota</taxon>
        <taxon>Fungi</taxon>
        <taxon>Dikarya</taxon>
        <taxon>Ascomycota</taxon>
        <taxon>Pezizomycotina</taxon>
        <taxon>Eurotiomycetes</taxon>
        <taxon>Chaetothyriomycetidae</taxon>
        <taxon>Chaetothyriales</taxon>
        <taxon>Herpotrichiellaceae</taxon>
        <taxon>Capronia</taxon>
    </lineage>
</organism>
<evidence type="ECO:0000313" key="3">
    <source>
        <dbReference type="EMBL" id="EXJ82183.1"/>
    </source>
</evidence>
<dbReference type="AlphaFoldDB" id="W9XPN2"/>
<dbReference type="InterPro" id="IPR027417">
    <property type="entry name" value="P-loop_NTPase"/>
</dbReference>
<feature type="domain" description="NB-ARC" evidence="1">
    <location>
        <begin position="280"/>
        <end position="451"/>
    </location>
</feature>
<evidence type="ECO:0000259" key="2">
    <source>
        <dbReference type="Pfam" id="PF06985"/>
    </source>
</evidence>
<proteinExistence type="predicted"/>
<protein>
    <recommendedName>
        <fullName evidence="5">HET-domain-containing protein</fullName>
    </recommendedName>
</protein>
<dbReference type="GeneID" id="19170106"/>
<name>W9XPN2_9EURO</name>
<sequence>MRLLKADTPGEASLTRKLSKDIPSYAILSHTWSTNEEDEVTLSDLKDKSGKSKRGYAKIEFCRKQAQKDGIQHFWVDTCCIDKKDAVELGEAIASMFRWYHDAEKCYVYLSDVSVAMGDPHHSTDATWLSDFRNSRWFTRGWTLQELLAPKSVDFFSREGTWLGDRRTLERLIHEATDIPITALRGFAVNNFSVPERMRWAAKRTTTKPEDKAYCLLGIFDVFMPLIYGEGEHALIRLQDEIDKRVGKQPVVSQLSDGEGTNSVWYVPFDRLSEFVGRIDEMERVKQRILDRTNQGVVSILGLGGVGKSRLAMELIRQVRSEHVQRSVFWIEATDQLTFERDMLGIGKRLRIPGIEADKADVKILVKQWLNVAQDGWFVVLDNADDEVLWGKGSDPADEKSTLVDYLPRSRHGSILVTTRSRRVASYLAGKEVVELPILLLDEARTMFTNALEEPEMAADENLTSALLERLTYLPLAIIQAASYINMTQEPVKTYLDLLDEREEEVVELLSEDFGDRSRYSNARNAVATTWLVSFNQIRKHHPFSAELLSSMVCLHEKNIPRSLLPVISSKKDAVEAFATLKGYSFVTRQAREKDEGIHEESYNMHRLVYLAARNWLRKEGTLHNWMKASLERVAELFPACDHEHRGIWTLYLPHAQRLCEDVEVVDLPERYKLLTKMGLCFVVDGKYDAAVKAHTAVLQWREKELGIPENQVLEACNNLGEALQWSGF</sequence>
<dbReference type="Proteomes" id="UP000019478">
    <property type="component" value="Unassembled WGS sequence"/>
</dbReference>